<reference evidence="2" key="3">
    <citation type="submission" date="2015-04" db="UniProtKB">
        <authorList>
            <consortium name="EnsemblPlants"/>
        </authorList>
    </citation>
    <scope>IDENTIFICATION</scope>
    <source>
        <strain evidence="2">cv. Jemalong A17</strain>
    </source>
</reference>
<name>A0A072TN42_MEDTR</name>
<dbReference type="ExpressionAtlas" id="A0A072TN42">
    <property type="expression patterns" value="differential"/>
</dbReference>
<sequence>MVVRHGTRWRIGNGFDISMIDEPWIGMELRVPPAAPGCFVSSKLFGTAQQILDTPLFPQLNEDKMVWKPEKNEQYSVRSTYRIFVEEIVDVSHLHRNGFSGGIWNLKVPPKAKNMSRGVNCLSSCVFCHDPHADCYHLFFRCCTAVGIWRSKGLWQVIEPLLHRFDDASEIIFYLLEHGTAVQYELVTIMWSIWKSRNNKLWQQVTESNGNIIERAKHLLEDWRNANKKQQAQAYQQGNAAAVMQPIIQQVTAGRIEENRWKKPRRGRLKCNVDASFSSSTNKVGVVDIGEALVLHHAIRWVHELQLQNVDFEVDSKRVADYFNQGNGDVTEFGIIMDSNRHYCSLFLPNSRVEFSRRQANRVPYI</sequence>
<keyword evidence="3" id="KW-1185">Reference proteome</keyword>
<reference evidence="1 3" key="1">
    <citation type="journal article" date="2011" name="Nature">
        <title>The Medicago genome provides insight into the evolution of rhizobial symbioses.</title>
        <authorList>
            <person name="Young N.D."/>
            <person name="Debelle F."/>
            <person name="Oldroyd G.E."/>
            <person name="Geurts R."/>
            <person name="Cannon S.B."/>
            <person name="Udvardi M.K."/>
            <person name="Benedito V.A."/>
            <person name="Mayer K.F."/>
            <person name="Gouzy J."/>
            <person name="Schoof H."/>
            <person name="Van de Peer Y."/>
            <person name="Proost S."/>
            <person name="Cook D.R."/>
            <person name="Meyers B.C."/>
            <person name="Spannagl M."/>
            <person name="Cheung F."/>
            <person name="De Mita S."/>
            <person name="Krishnakumar V."/>
            <person name="Gundlach H."/>
            <person name="Zhou S."/>
            <person name="Mudge J."/>
            <person name="Bharti A.K."/>
            <person name="Murray J.D."/>
            <person name="Naoumkina M.A."/>
            <person name="Rosen B."/>
            <person name="Silverstein K.A."/>
            <person name="Tang H."/>
            <person name="Rombauts S."/>
            <person name="Zhao P.X."/>
            <person name="Zhou P."/>
            <person name="Barbe V."/>
            <person name="Bardou P."/>
            <person name="Bechner M."/>
            <person name="Bellec A."/>
            <person name="Berger A."/>
            <person name="Berges H."/>
            <person name="Bidwell S."/>
            <person name="Bisseling T."/>
            <person name="Choisne N."/>
            <person name="Couloux A."/>
            <person name="Denny R."/>
            <person name="Deshpande S."/>
            <person name="Dai X."/>
            <person name="Doyle J.J."/>
            <person name="Dudez A.M."/>
            <person name="Farmer A.D."/>
            <person name="Fouteau S."/>
            <person name="Franken C."/>
            <person name="Gibelin C."/>
            <person name="Gish J."/>
            <person name="Goldstein S."/>
            <person name="Gonzalez A.J."/>
            <person name="Green P.J."/>
            <person name="Hallab A."/>
            <person name="Hartog M."/>
            <person name="Hua A."/>
            <person name="Humphray S.J."/>
            <person name="Jeong D.H."/>
            <person name="Jing Y."/>
            <person name="Jocker A."/>
            <person name="Kenton S.M."/>
            <person name="Kim D.J."/>
            <person name="Klee K."/>
            <person name="Lai H."/>
            <person name="Lang C."/>
            <person name="Lin S."/>
            <person name="Macmil S.L."/>
            <person name="Magdelenat G."/>
            <person name="Matthews L."/>
            <person name="McCorrison J."/>
            <person name="Monaghan E.L."/>
            <person name="Mun J.H."/>
            <person name="Najar F.Z."/>
            <person name="Nicholson C."/>
            <person name="Noirot C."/>
            <person name="O'Bleness M."/>
            <person name="Paule C.R."/>
            <person name="Poulain J."/>
            <person name="Prion F."/>
            <person name="Qin B."/>
            <person name="Qu C."/>
            <person name="Retzel E.F."/>
            <person name="Riddle C."/>
            <person name="Sallet E."/>
            <person name="Samain S."/>
            <person name="Samson N."/>
            <person name="Sanders I."/>
            <person name="Saurat O."/>
            <person name="Scarpelli C."/>
            <person name="Schiex T."/>
            <person name="Segurens B."/>
            <person name="Severin A.J."/>
            <person name="Sherrier D.J."/>
            <person name="Shi R."/>
            <person name="Sims S."/>
            <person name="Singer S.R."/>
            <person name="Sinharoy S."/>
            <person name="Sterck L."/>
            <person name="Viollet A."/>
            <person name="Wang B.B."/>
            <person name="Wang K."/>
            <person name="Wang M."/>
            <person name="Wang X."/>
            <person name="Warfsmann J."/>
            <person name="Weissenbach J."/>
            <person name="White D.D."/>
            <person name="White J.D."/>
            <person name="Wiley G.B."/>
            <person name="Wincker P."/>
            <person name="Xing Y."/>
            <person name="Yang L."/>
            <person name="Yao Z."/>
            <person name="Ying F."/>
            <person name="Zhai J."/>
            <person name="Zhou L."/>
            <person name="Zuber A."/>
            <person name="Denarie J."/>
            <person name="Dixon R.A."/>
            <person name="May G.D."/>
            <person name="Schwartz D.C."/>
            <person name="Rogers J."/>
            <person name="Quetier F."/>
            <person name="Town C.D."/>
            <person name="Roe B.A."/>
        </authorList>
    </citation>
    <scope>NUCLEOTIDE SEQUENCE [LARGE SCALE GENOMIC DNA]</scope>
    <source>
        <strain evidence="1">A17</strain>
        <strain evidence="2 3">cv. Jemalong A17</strain>
    </source>
</reference>
<organism evidence="1 3">
    <name type="scientific">Medicago truncatula</name>
    <name type="common">Barrel medic</name>
    <name type="synonym">Medicago tribuloides</name>
    <dbReference type="NCBI Taxonomy" id="3880"/>
    <lineage>
        <taxon>Eukaryota</taxon>
        <taxon>Viridiplantae</taxon>
        <taxon>Streptophyta</taxon>
        <taxon>Embryophyta</taxon>
        <taxon>Tracheophyta</taxon>
        <taxon>Spermatophyta</taxon>
        <taxon>Magnoliopsida</taxon>
        <taxon>eudicotyledons</taxon>
        <taxon>Gunneridae</taxon>
        <taxon>Pentapetalae</taxon>
        <taxon>rosids</taxon>
        <taxon>fabids</taxon>
        <taxon>Fabales</taxon>
        <taxon>Fabaceae</taxon>
        <taxon>Papilionoideae</taxon>
        <taxon>50 kb inversion clade</taxon>
        <taxon>NPAAA clade</taxon>
        <taxon>Hologalegina</taxon>
        <taxon>IRL clade</taxon>
        <taxon>Trifolieae</taxon>
        <taxon>Medicago</taxon>
    </lineage>
</organism>
<accession>A0A072TN42</accession>
<dbReference type="PANTHER" id="PTHR47074:SF48">
    <property type="entry name" value="POLYNUCLEOTIDYL TRANSFERASE, RIBONUCLEASE H-LIKE SUPERFAMILY PROTEIN"/>
    <property type="match status" value="1"/>
</dbReference>
<reference evidence="1 3" key="2">
    <citation type="journal article" date="2014" name="BMC Genomics">
        <title>An improved genome release (version Mt4.0) for the model legume Medicago truncatula.</title>
        <authorList>
            <person name="Tang H."/>
            <person name="Krishnakumar V."/>
            <person name="Bidwell S."/>
            <person name="Rosen B."/>
            <person name="Chan A."/>
            <person name="Zhou S."/>
            <person name="Gentzbittel L."/>
            <person name="Childs K.L."/>
            <person name="Yandell M."/>
            <person name="Gundlach H."/>
            <person name="Mayer K.F."/>
            <person name="Schwartz D.C."/>
            <person name="Town C.D."/>
        </authorList>
    </citation>
    <scope>GENOME REANNOTATION</scope>
    <source>
        <strain evidence="1">A17</strain>
        <strain evidence="2 3">cv. Jemalong A17</strain>
    </source>
</reference>
<evidence type="ECO:0000313" key="3">
    <source>
        <dbReference type="Proteomes" id="UP000002051"/>
    </source>
</evidence>
<dbReference type="PaxDb" id="3880-AES78722"/>
<dbReference type="EnsemblPlants" id="KEH18827">
    <property type="protein sequence ID" value="KEH18827"/>
    <property type="gene ID" value="MTR_8g028785"/>
</dbReference>
<dbReference type="EMBL" id="CM001224">
    <property type="protein sequence ID" value="KEH18827.1"/>
    <property type="molecule type" value="Genomic_DNA"/>
</dbReference>
<evidence type="ECO:0000313" key="2">
    <source>
        <dbReference type="EnsemblPlants" id="KEH18827"/>
    </source>
</evidence>
<gene>
    <name evidence="1" type="ordered locus">MTR_8g028785</name>
</gene>
<evidence type="ECO:0000313" key="1">
    <source>
        <dbReference type="EMBL" id="KEH18827.1"/>
    </source>
</evidence>
<evidence type="ECO:0008006" key="4">
    <source>
        <dbReference type="Google" id="ProtNLM"/>
    </source>
</evidence>
<dbReference type="AlphaFoldDB" id="A0A072TN42"/>
<dbReference type="eggNOG" id="KOG1075">
    <property type="taxonomic scope" value="Eukaryota"/>
</dbReference>
<dbReference type="STRING" id="3880.A0A072TN42"/>
<dbReference type="InterPro" id="IPR052929">
    <property type="entry name" value="RNase_H-like_EbsB-rel"/>
</dbReference>
<dbReference type="HOGENOM" id="CLU_757323_0_0_1"/>
<proteinExistence type="predicted"/>
<protein>
    <recommendedName>
        <fullName evidence="4">RNase H type-1 domain-containing protein</fullName>
    </recommendedName>
</protein>
<dbReference type="Proteomes" id="UP000002051">
    <property type="component" value="Chromosome 8"/>
</dbReference>
<dbReference type="PANTHER" id="PTHR47074">
    <property type="entry name" value="BNAC02G40300D PROTEIN"/>
    <property type="match status" value="1"/>
</dbReference>